<reference evidence="1 2" key="1">
    <citation type="journal article" date="2019" name="Int. J. Syst. Evol. Microbiol.">
        <title>The Global Catalogue of Microorganisms (GCM) 10K type strain sequencing project: providing services to taxonomists for standard genome sequencing and annotation.</title>
        <authorList>
            <consortium name="The Broad Institute Genomics Platform"/>
            <consortium name="The Broad Institute Genome Sequencing Center for Infectious Disease"/>
            <person name="Wu L."/>
            <person name="Ma J."/>
        </authorList>
    </citation>
    <scope>NUCLEOTIDE SEQUENCE [LARGE SCALE GENOMIC DNA]</scope>
    <source>
        <strain evidence="1 2">JCM 16242</strain>
    </source>
</reference>
<comment type="caution">
    <text evidence="1">The sequence shown here is derived from an EMBL/GenBank/DDBJ whole genome shotgun (WGS) entry which is preliminary data.</text>
</comment>
<sequence length="177" mass="19619">MYRLIVLIGLLGCAAWLQAQGRPVGPQEGTRITKLRVSLLGDLPASCVALESERGRATIVLPRKALDRLAKRDEDAVEDTISRREFLASGRARELLSLLGPGRDQFGCQRLQGKPSMETSYLVGWMLEQGHAAVVTRRMGKPEPAIIVQHTDTLIFGYEDFLLLDGTKIWGYSVWVA</sequence>
<name>A0ABN0UJ56_9GAMM</name>
<dbReference type="EMBL" id="BAAAFO010000002">
    <property type="protein sequence ID" value="GAA0252327.1"/>
    <property type="molecule type" value="Genomic_DNA"/>
</dbReference>
<accession>A0ABN0UJ56</accession>
<gene>
    <name evidence="1" type="ORF">GCM10009126_17110</name>
</gene>
<proteinExistence type="predicted"/>
<keyword evidence="2" id="KW-1185">Reference proteome</keyword>
<dbReference type="Proteomes" id="UP001500657">
    <property type="component" value="Unassembled WGS sequence"/>
</dbReference>
<evidence type="ECO:0000313" key="2">
    <source>
        <dbReference type="Proteomes" id="UP001500657"/>
    </source>
</evidence>
<protein>
    <submittedName>
        <fullName evidence="1">Uncharacterized protein</fullName>
    </submittedName>
</protein>
<dbReference type="RefSeq" id="WP_343882144.1">
    <property type="nucleotide sequence ID" value="NZ_BAAAFO010000002.1"/>
</dbReference>
<organism evidence="1 2">
    <name type="scientific">Rhodanobacter caeni</name>
    <dbReference type="NCBI Taxonomy" id="657654"/>
    <lineage>
        <taxon>Bacteria</taxon>
        <taxon>Pseudomonadati</taxon>
        <taxon>Pseudomonadota</taxon>
        <taxon>Gammaproteobacteria</taxon>
        <taxon>Lysobacterales</taxon>
        <taxon>Rhodanobacteraceae</taxon>
        <taxon>Rhodanobacter</taxon>
    </lineage>
</organism>
<evidence type="ECO:0000313" key="1">
    <source>
        <dbReference type="EMBL" id="GAA0252327.1"/>
    </source>
</evidence>